<protein>
    <submittedName>
        <fullName evidence="3">Putative tick transposon</fullName>
    </submittedName>
</protein>
<organism evidence="3">
    <name type="scientific">Rhipicephalus pulchellus</name>
    <name type="common">Yellow backed tick</name>
    <name type="synonym">Dermacentor pulchellus</name>
    <dbReference type="NCBI Taxonomy" id="72859"/>
    <lineage>
        <taxon>Eukaryota</taxon>
        <taxon>Metazoa</taxon>
        <taxon>Ecdysozoa</taxon>
        <taxon>Arthropoda</taxon>
        <taxon>Chelicerata</taxon>
        <taxon>Arachnida</taxon>
        <taxon>Acari</taxon>
        <taxon>Parasitiformes</taxon>
        <taxon>Ixodida</taxon>
        <taxon>Ixodoidea</taxon>
        <taxon>Ixodidae</taxon>
        <taxon>Rhipicephalinae</taxon>
        <taxon>Rhipicephalus</taxon>
        <taxon>Rhipicephalus</taxon>
    </lineage>
</organism>
<feature type="non-terminal residue" evidence="3">
    <location>
        <position position="396"/>
    </location>
</feature>
<evidence type="ECO:0000313" key="3">
    <source>
        <dbReference type="EMBL" id="JAA64727.1"/>
    </source>
</evidence>
<reference evidence="3" key="2">
    <citation type="journal article" date="2015" name="J. Proteomics">
        <title>Sexual differences in the sialomes of the zebra tick, Rhipicephalus pulchellus.</title>
        <authorList>
            <person name="Tan A.W."/>
            <person name="Francischetti I.M."/>
            <person name="Slovak M."/>
            <person name="Kini R.M."/>
            <person name="Ribeiro J.M."/>
        </authorList>
    </citation>
    <scope>NUCLEOTIDE SEQUENCE</scope>
    <source>
        <tissue evidence="3">Salivary gland</tissue>
    </source>
</reference>
<proteinExistence type="evidence at transcript level"/>
<feature type="compositionally biased region" description="Basic and acidic residues" evidence="2">
    <location>
        <begin position="307"/>
        <end position="316"/>
    </location>
</feature>
<sequence length="396" mass="44512">MERLKSKRTSRRSLNTRIINEARAFLGDSAATIDQLNAIYGRLKANNDELKQINEELESHIADEEFEQEYNTIVEYEDNANSVMSELLSKRDRIVAATSSTAELQTSSVASTAGASGTKLPKLTIAPFAGDLCRWNDFWEQFDQMIHRNGNLTATDKFNYLRFFLRGDAASAIVGLPTTEACYKDAIDILKKRFGDKTRLEQEYFSRLRTLPSVRSSDPTALRKLYDQVVINIRGLETLGVSKTSFSAMLCDILLRALPHDLVVQYHRSCANRATSDSSNAASITELERLLNFLCIELESLEKSEIANHRGRDSHTENALNKSHQFRGSKPTSSVLHNNAMKLPENCVFCKSSQHSTEDCSLDLPLPQKKHILSGDMRCFRCTTKGHRACSTKITC</sequence>
<feature type="coiled-coil region" evidence="1">
    <location>
        <begin position="33"/>
        <end position="67"/>
    </location>
</feature>
<evidence type="ECO:0000256" key="2">
    <source>
        <dbReference type="SAM" id="MobiDB-lite"/>
    </source>
</evidence>
<feature type="region of interest" description="Disordered" evidence="2">
    <location>
        <begin position="307"/>
        <end position="335"/>
    </location>
</feature>
<accession>L7MLL3</accession>
<evidence type="ECO:0000256" key="1">
    <source>
        <dbReference type="SAM" id="Coils"/>
    </source>
</evidence>
<dbReference type="PANTHER" id="PTHR47331">
    <property type="entry name" value="PHD-TYPE DOMAIN-CONTAINING PROTEIN"/>
    <property type="match status" value="1"/>
</dbReference>
<dbReference type="Pfam" id="PF03564">
    <property type="entry name" value="DUF1759"/>
    <property type="match status" value="1"/>
</dbReference>
<dbReference type="AlphaFoldDB" id="L7MLL3"/>
<reference evidence="3" key="1">
    <citation type="submission" date="2012-11" db="EMBL/GenBank/DDBJ databases">
        <authorList>
            <person name="Lucero-Rivera Y.E."/>
            <person name="Tovar-Ramirez D."/>
        </authorList>
    </citation>
    <scope>NUCLEOTIDE SEQUENCE</scope>
    <source>
        <tissue evidence="3">Salivary gland</tissue>
    </source>
</reference>
<name>L7MLL3_RHIPC</name>
<dbReference type="InterPro" id="IPR005312">
    <property type="entry name" value="DUF1759"/>
</dbReference>
<dbReference type="EMBL" id="GACK01000307">
    <property type="protein sequence ID" value="JAA64727.1"/>
    <property type="molecule type" value="mRNA"/>
</dbReference>
<keyword evidence="1" id="KW-0175">Coiled coil</keyword>